<evidence type="ECO:0000256" key="14">
    <source>
        <dbReference type="RuleBase" id="RU003914"/>
    </source>
</evidence>
<dbReference type="Proteomes" id="UP000198304">
    <property type="component" value="Unassembled WGS sequence"/>
</dbReference>
<evidence type="ECO:0000256" key="8">
    <source>
        <dbReference type="ARBA" id="ARBA00023235"/>
    </source>
</evidence>
<evidence type="ECO:0000313" key="18">
    <source>
        <dbReference type="Proteomes" id="UP000198304"/>
    </source>
</evidence>
<keyword evidence="9 12" id="KW-0131">Cell cycle</keyword>
<dbReference type="GO" id="GO:0043335">
    <property type="term" value="P:protein unfolding"/>
    <property type="evidence" value="ECO:0007669"/>
    <property type="project" value="TreeGrafter"/>
</dbReference>
<evidence type="ECO:0000256" key="3">
    <source>
        <dbReference type="ARBA" id="ARBA00013194"/>
    </source>
</evidence>
<proteinExistence type="inferred from homology"/>
<keyword evidence="15" id="KW-0175">Coiled coil</keyword>
<name>A0A239GDM7_9FIRM</name>
<evidence type="ECO:0000256" key="15">
    <source>
        <dbReference type="SAM" id="Coils"/>
    </source>
</evidence>
<dbReference type="AlphaFoldDB" id="A0A239GDM7"/>
<dbReference type="NCBIfam" id="TIGR00115">
    <property type="entry name" value="tig"/>
    <property type="match status" value="1"/>
</dbReference>
<dbReference type="Gene3D" id="3.10.50.40">
    <property type="match status" value="1"/>
</dbReference>
<dbReference type="FunFam" id="3.10.50.40:FF:000001">
    <property type="entry name" value="Trigger factor"/>
    <property type="match status" value="1"/>
</dbReference>
<evidence type="ECO:0000256" key="4">
    <source>
        <dbReference type="ARBA" id="ARBA00016902"/>
    </source>
</evidence>
<keyword evidence="7 12" id="KW-0143">Chaperone</keyword>
<dbReference type="GO" id="GO:0043022">
    <property type="term" value="F:ribosome binding"/>
    <property type="evidence" value="ECO:0007669"/>
    <property type="project" value="TreeGrafter"/>
</dbReference>
<dbReference type="InterPro" id="IPR008881">
    <property type="entry name" value="Trigger_fac_ribosome-bd_bac"/>
</dbReference>
<dbReference type="InterPro" id="IPR001179">
    <property type="entry name" value="PPIase_FKBP_dom"/>
</dbReference>
<feature type="domain" description="PPIase FKBP-type" evidence="16">
    <location>
        <begin position="164"/>
        <end position="244"/>
    </location>
</feature>
<dbReference type="InterPro" id="IPR005215">
    <property type="entry name" value="Trig_fac"/>
</dbReference>
<evidence type="ECO:0000256" key="5">
    <source>
        <dbReference type="ARBA" id="ARBA00022618"/>
    </source>
</evidence>
<dbReference type="SUPFAM" id="SSF54534">
    <property type="entry name" value="FKBP-like"/>
    <property type="match status" value="1"/>
</dbReference>
<dbReference type="PIRSF" id="PIRSF003095">
    <property type="entry name" value="Trigger_factor"/>
    <property type="match status" value="1"/>
</dbReference>
<keyword evidence="18" id="KW-1185">Reference proteome</keyword>
<dbReference type="SUPFAM" id="SSF109998">
    <property type="entry name" value="Triger factor/SurA peptide-binding domain-like"/>
    <property type="match status" value="1"/>
</dbReference>
<protein>
    <recommendedName>
        <fullName evidence="4 12">Trigger factor</fullName>
        <shortName evidence="12">TF</shortName>
        <ecNumber evidence="3 12">5.2.1.8</ecNumber>
    </recommendedName>
    <alternativeName>
        <fullName evidence="11 12">PPIase</fullName>
    </alternativeName>
</protein>
<dbReference type="SUPFAM" id="SSF102735">
    <property type="entry name" value="Trigger factor ribosome-binding domain"/>
    <property type="match status" value="1"/>
</dbReference>
<keyword evidence="5 12" id="KW-0132">Cell division</keyword>
<feature type="coiled-coil region" evidence="15">
    <location>
        <begin position="369"/>
        <end position="407"/>
    </location>
</feature>
<accession>A0A239GDM7</accession>
<dbReference type="RefSeq" id="WP_089283793.1">
    <property type="nucleotide sequence ID" value="NZ_FZOJ01000016.1"/>
</dbReference>
<evidence type="ECO:0000256" key="12">
    <source>
        <dbReference type="HAMAP-Rule" id="MF_00303"/>
    </source>
</evidence>
<dbReference type="Pfam" id="PF05698">
    <property type="entry name" value="Trigger_C"/>
    <property type="match status" value="1"/>
</dbReference>
<keyword evidence="6 12" id="KW-0697">Rotamase</keyword>
<dbReference type="GO" id="GO:0051083">
    <property type="term" value="P:'de novo' cotranslational protein folding"/>
    <property type="evidence" value="ECO:0007669"/>
    <property type="project" value="TreeGrafter"/>
</dbReference>
<dbReference type="GO" id="GO:0015031">
    <property type="term" value="P:protein transport"/>
    <property type="evidence" value="ECO:0007669"/>
    <property type="project" value="UniProtKB-UniRule"/>
</dbReference>
<dbReference type="GO" id="GO:0005737">
    <property type="term" value="C:cytoplasm"/>
    <property type="evidence" value="ECO:0007669"/>
    <property type="project" value="UniProtKB-SubCell"/>
</dbReference>
<organism evidence="17 18">
    <name type="scientific">Anaerovirgula multivorans</name>
    <dbReference type="NCBI Taxonomy" id="312168"/>
    <lineage>
        <taxon>Bacteria</taxon>
        <taxon>Bacillati</taxon>
        <taxon>Bacillota</taxon>
        <taxon>Clostridia</taxon>
        <taxon>Peptostreptococcales</taxon>
        <taxon>Natronincolaceae</taxon>
        <taxon>Anaerovirgula</taxon>
    </lineage>
</organism>
<dbReference type="InterPro" id="IPR008880">
    <property type="entry name" value="Trigger_fac_C"/>
</dbReference>
<dbReference type="EMBL" id="FZOJ01000016">
    <property type="protein sequence ID" value="SNS66852.1"/>
    <property type="molecule type" value="Genomic_DNA"/>
</dbReference>
<dbReference type="HAMAP" id="MF_00303">
    <property type="entry name" value="Trigger_factor_Tig"/>
    <property type="match status" value="1"/>
</dbReference>
<keyword evidence="12" id="KW-0963">Cytoplasm</keyword>
<evidence type="ECO:0000259" key="16">
    <source>
        <dbReference type="PROSITE" id="PS50059"/>
    </source>
</evidence>
<dbReference type="Gene3D" id="3.30.70.1050">
    <property type="entry name" value="Trigger factor ribosome-binding domain"/>
    <property type="match status" value="1"/>
</dbReference>
<dbReference type="InterPro" id="IPR036611">
    <property type="entry name" value="Trigger_fac_ribosome-bd_sf"/>
</dbReference>
<comment type="similarity">
    <text evidence="2 12 14">Belongs to the FKBP-type PPIase family. Tig subfamily.</text>
</comment>
<reference evidence="17 18" key="1">
    <citation type="submission" date="2017-06" db="EMBL/GenBank/DDBJ databases">
        <authorList>
            <person name="Kim H.J."/>
            <person name="Triplett B.A."/>
        </authorList>
    </citation>
    <scope>NUCLEOTIDE SEQUENCE [LARGE SCALE GENOMIC DNA]</scope>
    <source>
        <strain evidence="17 18">SCA</strain>
    </source>
</reference>
<evidence type="ECO:0000256" key="1">
    <source>
        <dbReference type="ARBA" id="ARBA00000971"/>
    </source>
</evidence>
<sequence length="429" mass="49037">MSSEVIKREDNKITLKVVIGAEKFEEAINKAYNKTKSRFNIPGFRKGKAPRKIIQLNYGPEIFYEEAINLAFPEAYEKALEEHDINPVDRPSIEDMEEIVQGKDVVLTVGTEVMPEVVIGDYKGIEVEKKEYNVQEEDVEKEVDALVQKSARMITVEDRPVKDGDMVTIDYKGMLNGEAFEGGTAEKQSLTIGSGQFIPGFEEQLIGVSIGDKTEVKVTFPAEYHSEELAGKEAIFEVKIHEIKEKELPQLDDEFAKDVSEFETLEELKADIKSKLEEEAKNKSEQELRNKVVEAVADKVEISLPNAVVERQIDNMLKDFEFSLSYQGLNLEYYYNMTGTKEEDLRNQMSEDAKKRVKTQIVLDKISELEAIEATEEEINQEIEKMAEQYKQEVDKLKTTLREEDMSYIKDNIVVRKTIDFLVENAKIA</sequence>
<dbReference type="InterPro" id="IPR037041">
    <property type="entry name" value="Trigger_fac_C_sf"/>
</dbReference>
<evidence type="ECO:0000256" key="7">
    <source>
        <dbReference type="ARBA" id="ARBA00023186"/>
    </source>
</evidence>
<evidence type="ECO:0000256" key="9">
    <source>
        <dbReference type="ARBA" id="ARBA00023306"/>
    </source>
</evidence>
<dbReference type="InterPro" id="IPR046357">
    <property type="entry name" value="PPIase_dom_sf"/>
</dbReference>
<dbReference type="GO" id="GO:0051301">
    <property type="term" value="P:cell division"/>
    <property type="evidence" value="ECO:0007669"/>
    <property type="project" value="UniProtKB-KW"/>
</dbReference>
<gene>
    <name evidence="12" type="primary">tig</name>
    <name evidence="17" type="ORF">SAMN05446037_101643</name>
</gene>
<comment type="function">
    <text evidence="10 12">Involved in protein export. Acts as a chaperone by maintaining the newly synthesized protein in an open conformation. Functions as a peptidyl-prolyl cis-trans isomerase.</text>
</comment>
<dbReference type="OrthoDB" id="9767721at2"/>
<comment type="subcellular location">
    <subcellularLocation>
        <location evidence="12">Cytoplasm</location>
    </subcellularLocation>
    <text evidence="12">About half TF is bound to the ribosome near the polypeptide exit tunnel while the other half is free in the cytoplasm.</text>
</comment>
<dbReference type="Pfam" id="PF00254">
    <property type="entry name" value="FKBP_C"/>
    <property type="match status" value="1"/>
</dbReference>
<feature type="coiled-coil region" evidence="15">
    <location>
        <begin position="122"/>
        <end position="149"/>
    </location>
</feature>
<keyword evidence="8 12" id="KW-0413">Isomerase</keyword>
<evidence type="ECO:0000256" key="2">
    <source>
        <dbReference type="ARBA" id="ARBA00005464"/>
    </source>
</evidence>
<dbReference type="EC" id="5.2.1.8" evidence="3 12"/>
<dbReference type="PANTHER" id="PTHR30560">
    <property type="entry name" value="TRIGGER FACTOR CHAPERONE AND PEPTIDYL-PROLYL CIS/TRANS ISOMERASE"/>
    <property type="match status" value="1"/>
</dbReference>
<evidence type="ECO:0000256" key="11">
    <source>
        <dbReference type="ARBA" id="ARBA00029986"/>
    </source>
</evidence>
<evidence type="ECO:0000256" key="13">
    <source>
        <dbReference type="PROSITE-ProRule" id="PRU00277"/>
    </source>
</evidence>
<dbReference type="GO" id="GO:0044183">
    <property type="term" value="F:protein folding chaperone"/>
    <property type="evidence" value="ECO:0007669"/>
    <property type="project" value="TreeGrafter"/>
</dbReference>
<evidence type="ECO:0000256" key="10">
    <source>
        <dbReference type="ARBA" id="ARBA00024849"/>
    </source>
</evidence>
<evidence type="ECO:0000313" key="17">
    <source>
        <dbReference type="EMBL" id="SNS66852.1"/>
    </source>
</evidence>
<dbReference type="PANTHER" id="PTHR30560:SF3">
    <property type="entry name" value="TRIGGER FACTOR-LIKE PROTEIN TIG, CHLOROPLASTIC"/>
    <property type="match status" value="1"/>
</dbReference>
<dbReference type="Pfam" id="PF05697">
    <property type="entry name" value="Trigger_N"/>
    <property type="match status" value="1"/>
</dbReference>
<dbReference type="InterPro" id="IPR027304">
    <property type="entry name" value="Trigger_fact/SurA_dom_sf"/>
</dbReference>
<dbReference type="Gene3D" id="1.10.3120.10">
    <property type="entry name" value="Trigger factor, C-terminal domain"/>
    <property type="match status" value="1"/>
</dbReference>
<dbReference type="PROSITE" id="PS50059">
    <property type="entry name" value="FKBP_PPIASE"/>
    <property type="match status" value="1"/>
</dbReference>
<dbReference type="GO" id="GO:0003755">
    <property type="term" value="F:peptidyl-prolyl cis-trans isomerase activity"/>
    <property type="evidence" value="ECO:0007669"/>
    <property type="project" value="UniProtKB-UniRule"/>
</dbReference>
<comment type="domain">
    <text evidence="12">Consists of 3 domains; the N-terminus binds the ribosome, the middle domain has PPIase activity, while the C-terminus has intrinsic chaperone activity on its own.</text>
</comment>
<feature type="coiled-coil region" evidence="15">
    <location>
        <begin position="262"/>
        <end position="289"/>
    </location>
</feature>
<evidence type="ECO:0000256" key="6">
    <source>
        <dbReference type="ARBA" id="ARBA00023110"/>
    </source>
</evidence>
<comment type="catalytic activity">
    <reaction evidence="1 12 13">
        <text>[protein]-peptidylproline (omega=180) = [protein]-peptidylproline (omega=0)</text>
        <dbReference type="Rhea" id="RHEA:16237"/>
        <dbReference type="Rhea" id="RHEA-COMP:10747"/>
        <dbReference type="Rhea" id="RHEA-COMP:10748"/>
        <dbReference type="ChEBI" id="CHEBI:83833"/>
        <dbReference type="ChEBI" id="CHEBI:83834"/>
        <dbReference type="EC" id="5.2.1.8"/>
    </reaction>
</comment>